<dbReference type="AlphaFoldDB" id="A0A3M7RR65"/>
<proteinExistence type="inferred from homology"/>
<comment type="subcellular location">
    <subcellularLocation>
        <location evidence="1">Endomembrane system</location>
    </subcellularLocation>
</comment>
<dbReference type="GO" id="GO:0033198">
    <property type="term" value="P:response to ATP"/>
    <property type="evidence" value="ECO:0007669"/>
    <property type="project" value="InterPro"/>
</dbReference>
<name>A0A3M7RR65_BRAPC</name>
<dbReference type="PANTHER" id="PTHR10125:SF31">
    <property type="entry name" value="P2X RECEPTOR E"/>
    <property type="match status" value="1"/>
</dbReference>
<keyword evidence="3" id="KW-0813">Transport</keyword>
<evidence type="ECO:0000256" key="7">
    <source>
        <dbReference type="ARBA" id="ARBA00023136"/>
    </source>
</evidence>
<dbReference type="InterPro" id="IPR059116">
    <property type="entry name" value="P2X_receptor"/>
</dbReference>
<evidence type="ECO:0000256" key="2">
    <source>
        <dbReference type="ARBA" id="ARBA00009848"/>
    </source>
</evidence>
<dbReference type="GO" id="GO:0098794">
    <property type="term" value="C:postsynapse"/>
    <property type="evidence" value="ECO:0007669"/>
    <property type="project" value="GOC"/>
</dbReference>
<dbReference type="GO" id="GO:0001614">
    <property type="term" value="F:purinergic nucleotide receptor activity"/>
    <property type="evidence" value="ECO:0007669"/>
    <property type="project" value="InterPro"/>
</dbReference>
<keyword evidence="6" id="KW-0406">Ion transport</keyword>
<organism evidence="11 12">
    <name type="scientific">Brachionus plicatilis</name>
    <name type="common">Marine rotifer</name>
    <name type="synonym">Brachionus muelleri</name>
    <dbReference type="NCBI Taxonomy" id="10195"/>
    <lineage>
        <taxon>Eukaryota</taxon>
        <taxon>Metazoa</taxon>
        <taxon>Spiralia</taxon>
        <taxon>Gnathifera</taxon>
        <taxon>Rotifera</taxon>
        <taxon>Eurotatoria</taxon>
        <taxon>Monogononta</taxon>
        <taxon>Pseudotrocha</taxon>
        <taxon>Ploima</taxon>
        <taxon>Brachionidae</taxon>
        <taxon>Brachionus</taxon>
    </lineage>
</organism>
<gene>
    <name evidence="11" type="ORF">BpHYR1_043675</name>
</gene>
<dbReference type="GO" id="GO:0070588">
    <property type="term" value="P:calcium ion transmembrane transport"/>
    <property type="evidence" value="ECO:0007669"/>
    <property type="project" value="TreeGrafter"/>
</dbReference>
<dbReference type="PANTHER" id="PTHR10125">
    <property type="entry name" value="P2X PURINOCEPTOR"/>
    <property type="match status" value="1"/>
</dbReference>
<evidence type="ECO:0000256" key="8">
    <source>
        <dbReference type="ARBA" id="ARBA00023286"/>
    </source>
</evidence>
<reference evidence="11 12" key="1">
    <citation type="journal article" date="2018" name="Sci. Rep.">
        <title>Genomic signatures of local adaptation to the degree of environmental predictability in rotifers.</title>
        <authorList>
            <person name="Franch-Gras L."/>
            <person name="Hahn C."/>
            <person name="Garcia-Roger E.M."/>
            <person name="Carmona M.J."/>
            <person name="Serra M."/>
            <person name="Gomez A."/>
        </authorList>
    </citation>
    <scope>NUCLEOTIDE SEQUENCE [LARGE SCALE GENOMIC DNA]</scope>
    <source>
        <strain evidence="11">HYR1</strain>
    </source>
</reference>
<dbReference type="GO" id="GO:0012505">
    <property type="term" value="C:endomembrane system"/>
    <property type="evidence" value="ECO:0007669"/>
    <property type="project" value="UniProtKB-SubCell"/>
</dbReference>
<dbReference type="EMBL" id="REGN01002854">
    <property type="protein sequence ID" value="RNA25788.1"/>
    <property type="molecule type" value="Genomic_DNA"/>
</dbReference>
<dbReference type="GO" id="GO:0004931">
    <property type="term" value="F:extracellularly ATP-gated monoatomic cation channel activity"/>
    <property type="evidence" value="ECO:0007669"/>
    <property type="project" value="InterPro"/>
</dbReference>
<evidence type="ECO:0000313" key="12">
    <source>
        <dbReference type="Proteomes" id="UP000276133"/>
    </source>
</evidence>
<keyword evidence="4 10" id="KW-0812">Transmembrane</keyword>
<feature type="non-terminal residue" evidence="11">
    <location>
        <position position="1"/>
    </location>
</feature>
<evidence type="ECO:0000256" key="9">
    <source>
        <dbReference type="ARBA" id="ARBA00023303"/>
    </source>
</evidence>
<dbReference type="Gene3D" id="2.60.490.10">
    <property type="entry name" value="atp-gated p2x4 ion channel domain"/>
    <property type="match status" value="1"/>
</dbReference>
<evidence type="ECO:0000256" key="6">
    <source>
        <dbReference type="ARBA" id="ARBA00023065"/>
    </source>
</evidence>
<dbReference type="STRING" id="10195.A0A3M7RR65"/>
<protein>
    <submittedName>
        <fullName evidence="11">P2X purinoceptor 4</fullName>
    </submittedName>
</protein>
<accession>A0A3M7RR65</accession>
<evidence type="ECO:0000256" key="5">
    <source>
        <dbReference type="ARBA" id="ARBA00022989"/>
    </source>
</evidence>
<dbReference type="OrthoDB" id="494673at2759"/>
<keyword evidence="5 10" id="KW-1133">Transmembrane helix</keyword>
<keyword evidence="7 10" id="KW-0472">Membrane</keyword>
<dbReference type="PRINTS" id="PR01307">
    <property type="entry name" value="P2XRECEPTOR"/>
</dbReference>
<keyword evidence="12" id="KW-1185">Reference proteome</keyword>
<keyword evidence="9" id="KW-0407">Ion channel</keyword>
<dbReference type="InterPro" id="IPR027309">
    <property type="entry name" value="P2X_extracellular_dom_sf"/>
</dbReference>
<dbReference type="InterPro" id="IPR001429">
    <property type="entry name" value="P2X_purnocptor"/>
</dbReference>
<comment type="similarity">
    <text evidence="2">Belongs to the P2X receptor family.</text>
</comment>
<comment type="caution">
    <text evidence="11">The sequence shown here is derived from an EMBL/GenBank/DDBJ whole genome shotgun (WGS) entry which is preliminary data.</text>
</comment>
<dbReference type="Pfam" id="PF00864">
    <property type="entry name" value="P2X_receptor"/>
    <property type="match status" value="1"/>
</dbReference>
<evidence type="ECO:0000313" key="11">
    <source>
        <dbReference type="EMBL" id="RNA25788.1"/>
    </source>
</evidence>
<evidence type="ECO:0000256" key="1">
    <source>
        <dbReference type="ARBA" id="ARBA00004308"/>
    </source>
</evidence>
<evidence type="ECO:0000256" key="3">
    <source>
        <dbReference type="ARBA" id="ARBA00022448"/>
    </source>
</evidence>
<sequence length="314" mass="36366">TLACAESNKRNSSFKNEGDIGYKNKDNFTICSKDSDCDVKSSLYNNWNGVPTGKCINSTIDPSIMVCEISGWCPVEIETESTRNLIQNIENFTIFIKNDIQFKKYNKRQRNILPNITNEYISMCRHHPVDDPYCPIFLVNNILEEAEPEELERKMMLKKGSVIQIEINWECNLDLDFSNCMPKYSFERFDLKFRDLTGASGFNFRFADKYVVNGTLYRTLVKAYGLRFIIVVTGKAGRFDFIPLFLTIGAGIGLMAIPTLIADFVLLNMTKNRKFYQQLKEYDHKDDEIKEAHKLIFVFFLILNLFQTELFKIG</sequence>
<keyword evidence="8" id="KW-1071">Ligand-gated ion channel</keyword>
<evidence type="ECO:0000256" key="10">
    <source>
        <dbReference type="SAM" id="Phobius"/>
    </source>
</evidence>
<dbReference type="Proteomes" id="UP000276133">
    <property type="component" value="Unassembled WGS sequence"/>
</dbReference>
<evidence type="ECO:0000256" key="4">
    <source>
        <dbReference type="ARBA" id="ARBA00022692"/>
    </source>
</evidence>
<dbReference type="GO" id="GO:0005886">
    <property type="term" value="C:plasma membrane"/>
    <property type="evidence" value="ECO:0007669"/>
    <property type="project" value="InterPro"/>
</dbReference>
<feature type="transmembrane region" description="Helical" evidence="10">
    <location>
        <begin position="241"/>
        <end position="267"/>
    </location>
</feature>